<accession>A0A5K7X9X0</accession>
<evidence type="ECO:0000259" key="1">
    <source>
        <dbReference type="Pfam" id="PF01261"/>
    </source>
</evidence>
<dbReference type="InterPro" id="IPR050312">
    <property type="entry name" value="IolE/XylAMocC-like"/>
</dbReference>
<dbReference type="PANTHER" id="PTHR12110">
    <property type="entry name" value="HYDROXYPYRUVATE ISOMERASE"/>
    <property type="match status" value="1"/>
</dbReference>
<sequence>MKLAFSSNAYLRYTLKETVRRIAEIGYEGIELLADVPHAWPAGMLPEQLEEIRQTIADSGLTISNINAFMMNAVADPRQPYWHPGWTDPDPHYRAIRREHTKRALKLAAQLGAPHITTEPGGQLAPGQSRADASQIFYDELMPCLEVAEQLGVGLLIEPEPDLLIERFDEYLEFVERIDSPQLGLNFDVGHAYCVGEDPQDWVAKMADHTVHYHLEDIADTRIHQHMVPGQGAIDFPATLREIQKTGYDGWLTVELYPYGVSPDPAAREAREFLTRALRDLGVPETSAS</sequence>
<dbReference type="RefSeq" id="WP_152099274.1">
    <property type="nucleotide sequence ID" value="NZ_AP021861.1"/>
</dbReference>
<name>A0A5K7X9X0_9BACT</name>
<reference evidence="3" key="1">
    <citation type="submission" date="2019-10" db="EMBL/GenBank/DDBJ databases">
        <title>Lacipirellula parvula gen. nov., sp. nov., representing a lineage of planctomycetes widespread in freshwater anoxic habitats, and description of the family Lacipirellulaceae.</title>
        <authorList>
            <person name="Dedysh S.N."/>
            <person name="Kulichevskaya I.S."/>
            <person name="Beletsky A.V."/>
            <person name="Rakitin A.L."/>
            <person name="Mardanov A.V."/>
            <person name="Ivanova A.A."/>
            <person name="Saltykova V.X."/>
            <person name="Rijpstra W.I.C."/>
            <person name="Sinninghe Damste J.S."/>
            <person name="Ravin N.V."/>
        </authorList>
    </citation>
    <scope>NUCLEOTIDE SEQUENCE [LARGE SCALE GENOMIC DNA]</scope>
    <source>
        <strain evidence="3">PX69</strain>
    </source>
</reference>
<dbReference type="EMBL" id="AP021861">
    <property type="protein sequence ID" value="BBO33524.1"/>
    <property type="molecule type" value="Genomic_DNA"/>
</dbReference>
<dbReference type="Gene3D" id="3.20.20.150">
    <property type="entry name" value="Divalent-metal-dependent TIM barrel enzymes"/>
    <property type="match status" value="1"/>
</dbReference>
<dbReference type="Proteomes" id="UP000326837">
    <property type="component" value="Chromosome"/>
</dbReference>
<keyword evidence="3" id="KW-1185">Reference proteome</keyword>
<gene>
    <name evidence="2" type="ORF">PLANPX_3136</name>
</gene>
<organism evidence="2 3">
    <name type="scientific">Lacipirellula parvula</name>
    <dbReference type="NCBI Taxonomy" id="2650471"/>
    <lineage>
        <taxon>Bacteria</taxon>
        <taxon>Pseudomonadati</taxon>
        <taxon>Planctomycetota</taxon>
        <taxon>Planctomycetia</taxon>
        <taxon>Pirellulales</taxon>
        <taxon>Lacipirellulaceae</taxon>
        <taxon>Lacipirellula</taxon>
    </lineage>
</organism>
<evidence type="ECO:0000313" key="3">
    <source>
        <dbReference type="Proteomes" id="UP000326837"/>
    </source>
</evidence>
<evidence type="ECO:0000313" key="2">
    <source>
        <dbReference type="EMBL" id="BBO33524.1"/>
    </source>
</evidence>
<protein>
    <recommendedName>
        <fullName evidence="1">Xylose isomerase-like TIM barrel domain-containing protein</fullName>
    </recommendedName>
</protein>
<dbReference type="SUPFAM" id="SSF51658">
    <property type="entry name" value="Xylose isomerase-like"/>
    <property type="match status" value="1"/>
</dbReference>
<feature type="domain" description="Xylose isomerase-like TIM barrel" evidence="1">
    <location>
        <begin position="19"/>
        <end position="276"/>
    </location>
</feature>
<dbReference type="KEGG" id="lpav:PLANPX_3136"/>
<proteinExistence type="predicted"/>
<dbReference type="Pfam" id="PF01261">
    <property type="entry name" value="AP_endonuc_2"/>
    <property type="match status" value="1"/>
</dbReference>
<dbReference type="InterPro" id="IPR013022">
    <property type="entry name" value="Xyl_isomerase-like_TIM-brl"/>
</dbReference>
<dbReference type="InterPro" id="IPR036237">
    <property type="entry name" value="Xyl_isomerase-like_sf"/>
</dbReference>
<dbReference type="AlphaFoldDB" id="A0A5K7X9X0"/>